<organism evidence="1 2">
    <name type="scientific">Epilithonimonas ginsengisoli</name>
    <dbReference type="NCBI Taxonomy" id="1245592"/>
    <lineage>
        <taxon>Bacteria</taxon>
        <taxon>Pseudomonadati</taxon>
        <taxon>Bacteroidota</taxon>
        <taxon>Flavobacteriia</taxon>
        <taxon>Flavobacteriales</taxon>
        <taxon>Weeksellaceae</taxon>
        <taxon>Chryseobacterium group</taxon>
        <taxon>Epilithonimonas</taxon>
    </lineage>
</organism>
<evidence type="ECO:0000313" key="1">
    <source>
        <dbReference type="EMBL" id="MDW8550862.1"/>
    </source>
</evidence>
<reference evidence="1 2" key="1">
    <citation type="submission" date="2023-11" db="EMBL/GenBank/DDBJ databases">
        <title>First isolation, identification, and characterization of non-pathogenic Epilithonimonas ginsengisoli isolated from diseased farmed rainbow trout (Oncorhynchus mykiss) in Chile.</title>
        <authorList>
            <person name="Miranda C.D."/>
            <person name="Irgang R."/>
            <person name="Concha C."/>
            <person name="Rojas R."/>
            <person name="Avendano R."/>
        </authorList>
    </citation>
    <scope>NUCLEOTIDE SEQUENCE [LARGE SCALE GENOMIC DNA]</scope>
    <source>
        <strain evidence="1 2">FP99</strain>
    </source>
</reference>
<proteinExistence type="predicted"/>
<keyword evidence="2" id="KW-1185">Reference proteome</keyword>
<gene>
    <name evidence="1" type="ORF">NG800_018185</name>
</gene>
<evidence type="ECO:0008006" key="3">
    <source>
        <dbReference type="Google" id="ProtNLM"/>
    </source>
</evidence>
<accession>A0ABU4JMI1</accession>
<dbReference type="EMBL" id="JAMXLT020000047">
    <property type="protein sequence ID" value="MDW8550862.1"/>
    <property type="molecule type" value="Genomic_DNA"/>
</dbReference>
<dbReference type="Proteomes" id="UP001204439">
    <property type="component" value="Unassembled WGS sequence"/>
</dbReference>
<name>A0ABU4JMI1_9FLAO</name>
<protein>
    <recommendedName>
        <fullName evidence="3">DNA-binding protein</fullName>
    </recommendedName>
</protein>
<evidence type="ECO:0000313" key="2">
    <source>
        <dbReference type="Proteomes" id="UP001204439"/>
    </source>
</evidence>
<comment type="caution">
    <text evidence="1">The sequence shown here is derived from an EMBL/GenBank/DDBJ whole genome shotgun (WGS) entry which is preliminary data.</text>
</comment>
<sequence length="103" mass="12239">MEPIFPLSEAQTKALENAVSCLNVSVEPFKIQHSLDLFITDEELLTRLRICKKSLYNCREDGYLSFIPFRGRYLTFIPYLLQDLLELNQKKELRRRKNKNEED</sequence>
<dbReference type="RefSeq" id="WP_063970248.1">
    <property type="nucleotide sequence ID" value="NZ_JAMXLT020000047.1"/>
</dbReference>